<name>A0AAE4Y6X6_9RHOB</name>
<evidence type="ECO:0000259" key="1">
    <source>
        <dbReference type="Pfam" id="PF08241"/>
    </source>
</evidence>
<dbReference type="Gene3D" id="3.40.50.150">
    <property type="entry name" value="Vaccinia Virus protein VP39"/>
    <property type="match status" value="1"/>
</dbReference>
<keyword evidence="3" id="KW-1185">Reference proteome</keyword>
<feature type="domain" description="Methyltransferase type 11" evidence="1">
    <location>
        <begin position="24"/>
        <end position="110"/>
    </location>
</feature>
<dbReference type="InterPro" id="IPR029063">
    <property type="entry name" value="SAM-dependent_MTases_sf"/>
</dbReference>
<dbReference type="GO" id="GO:0032259">
    <property type="term" value="P:methylation"/>
    <property type="evidence" value="ECO:0007669"/>
    <property type="project" value="UniProtKB-KW"/>
</dbReference>
<dbReference type="Pfam" id="PF08241">
    <property type="entry name" value="Methyltransf_11"/>
    <property type="match status" value="1"/>
</dbReference>
<keyword evidence="2" id="KW-0489">Methyltransferase</keyword>
<dbReference type="CDD" id="cd02440">
    <property type="entry name" value="AdoMet_MTases"/>
    <property type="match status" value="1"/>
</dbReference>
<organism evidence="2 3">
    <name type="scientific">Stagnihabitans tardus</name>
    <dbReference type="NCBI Taxonomy" id="2699202"/>
    <lineage>
        <taxon>Bacteria</taxon>
        <taxon>Pseudomonadati</taxon>
        <taxon>Pseudomonadota</taxon>
        <taxon>Alphaproteobacteria</taxon>
        <taxon>Rhodobacterales</taxon>
        <taxon>Paracoccaceae</taxon>
        <taxon>Stagnihabitans</taxon>
    </lineage>
</organism>
<protein>
    <submittedName>
        <fullName evidence="2">Methyltransferase domain-containing protein</fullName>
    </submittedName>
</protein>
<comment type="caution">
    <text evidence="2">The sequence shown here is derived from an EMBL/GenBank/DDBJ whole genome shotgun (WGS) entry which is preliminary data.</text>
</comment>
<dbReference type="GO" id="GO:0008757">
    <property type="term" value="F:S-adenosylmethionine-dependent methyltransferase activity"/>
    <property type="evidence" value="ECO:0007669"/>
    <property type="project" value="InterPro"/>
</dbReference>
<dbReference type="SUPFAM" id="SSF53335">
    <property type="entry name" value="S-adenosyl-L-methionine-dependent methyltransferases"/>
    <property type="match status" value="1"/>
</dbReference>
<proteinExistence type="predicted"/>
<sequence length="200" mass="21164">MTIANHPSLATAELVPPLTRTVLHVGCGMADPAKLPAAFFPAGEWSECRLDIDPGVAPDIVASITDMSVVPTGSVQAVWSAHNLEHLFPHEVPLALSEFHRVLAPGGFVLVTMPDLQQVAALVAEGRLEDAAYMSAMGPISAIDMLYGHRASIASGNHFMGHRGGFVATSLASHLERAGFQAVRVQRDGHFALWGSGVKV</sequence>
<evidence type="ECO:0000313" key="2">
    <source>
        <dbReference type="EMBL" id="NBZ86244.1"/>
    </source>
</evidence>
<evidence type="ECO:0000313" key="3">
    <source>
        <dbReference type="Proteomes" id="UP001193501"/>
    </source>
</evidence>
<dbReference type="RefSeq" id="WP_168773035.1">
    <property type="nucleotide sequence ID" value="NZ_JAABNR010000001.1"/>
</dbReference>
<dbReference type="AlphaFoldDB" id="A0AAE4Y6X6"/>
<accession>A0AAE4Y6X6</accession>
<gene>
    <name evidence="2" type="ORF">GV832_01515</name>
</gene>
<reference evidence="2" key="1">
    <citation type="submission" date="2020-01" db="EMBL/GenBank/DDBJ databases">
        <authorList>
            <person name="Chen W.-M."/>
        </authorList>
    </citation>
    <scope>NUCLEOTIDE SEQUENCE</scope>
    <source>
        <strain evidence="2">CYK-10</strain>
    </source>
</reference>
<dbReference type="EMBL" id="JAABNR010000001">
    <property type="protein sequence ID" value="NBZ86244.1"/>
    <property type="molecule type" value="Genomic_DNA"/>
</dbReference>
<dbReference type="InterPro" id="IPR013216">
    <property type="entry name" value="Methyltransf_11"/>
</dbReference>
<keyword evidence="2" id="KW-0808">Transferase</keyword>
<dbReference type="Proteomes" id="UP001193501">
    <property type="component" value="Unassembled WGS sequence"/>
</dbReference>